<dbReference type="AlphaFoldDB" id="A0A1U7HS48"/>
<feature type="transmembrane region" description="Helical" evidence="8">
    <location>
        <begin position="150"/>
        <end position="167"/>
    </location>
</feature>
<keyword evidence="7 8" id="KW-0472">Membrane</keyword>
<feature type="transmembrane region" description="Helical" evidence="8">
    <location>
        <begin position="174"/>
        <end position="191"/>
    </location>
</feature>
<dbReference type="Pfam" id="PF13231">
    <property type="entry name" value="PMT_2"/>
    <property type="match status" value="1"/>
</dbReference>
<proteinExistence type="predicted"/>
<dbReference type="InterPro" id="IPR011990">
    <property type="entry name" value="TPR-like_helical_dom_sf"/>
</dbReference>
<gene>
    <name evidence="10" type="ORF">NIES1031_11630</name>
</gene>
<feature type="transmembrane region" description="Helical" evidence="8">
    <location>
        <begin position="197"/>
        <end position="213"/>
    </location>
</feature>
<comment type="subcellular location">
    <subcellularLocation>
        <location evidence="1">Cell membrane</location>
        <topology evidence="1">Multi-pass membrane protein</topology>
    </subcellularLocation>
</comment>
<evidence type="ECO:0000259" key="9">
    <source>
        <dbReference type="Pfam" id="PF13231"/>
    </source>
</evidence>
<keyword evidence="11" id="KW-1185">Reference proteome</keyword>
<dbReference type="GO" id="GO:0009103">
    <property type="term" value="P:lipopolysaccharide biosynthetic process"/>
    <property type="evidence" value="ECO:0007669"/>
    <property type="project" value="UniProtKB-ARBA"/>
</dbReference>
<accession>A0A1U7HS48</accession>
<keyword evidence="5 8" id="KW-0812">Transmembrane</keyword>
<evidence type="ECO:0000256" key="2">
    <source>
        <dbReference type="ARBA" id="ARBA00022475"/>
    </source>
</evidence>
<dbReference type="RefSeq" id="WP_073549540.1">
    <property type="nucleotide sequence ID" value="NZ_CAWMVK010000042.1"/>
</dbReference>
<feature type="domain" description="Glycosyltransferase RgtA/B/C/D-like" evidence="9">
    <location>
        <begin position="77"/>
        <end position="237"/>
    </location>
</feature>
<evidence type="ECO:0000256" key="8">
    <source>
        <dbReference type="SAM" id="Phobius"/>
    </source>
</evidence>
<sequence length="818" mass="92328">MIRLKHNFWRGLLILALIWLVGAISDRVWFALDNSVPAWDQADYLTGSLNYWQALQQMQILSGEWWSSFWQLSSKIPPLIYTVAAIIQQIFGRGIEQATLVNLLFSAILLASVYGLGILLFNVEVGLWAAALCQLFPSFYRARLDFLLDYPLTAAVILSFFCLTLWVKSTKRVRQWLSAAAFGICFGLAILAKQTALFFLFTPILWVVIAMLYKRQWQRVLQLGGGLLLSVIISLPWYRTNWLTVLTSGKRATIDSAIAEGDPPLNTLAAWTYYWEILPYQVSWLLLLVPIVGLILYWQRLPKYRASLAWLAIFWLGAYFLCSLNVNKDERYVLPYLPIVALFLAYGLTFWRGRWGNYICWGSVSLAVMLMWFNIFSVGSVGRSIAQILSPKAAHYAVVGTRLPHQEVIEAIIQQAPHLRSTLGVLPSTPEINQHNINYYGALRDFQVYGRQVGVRSQQVVQDARSLDWFLTKTGDQGSVPEAQPAILEIVERSPDFDAIQSWTLPDNSTLNLYRDRTPEIEVIVAPGKSENVILSQVTVPPQIKPGVPIPVTYQWNGAWDELQSGLVLLDWYQEDASSNRWIHDHAIGMGNLHSTNMQNPGTFQVIERMAMLPPTGATGTYTLKATYLNRNTGETYPIASPPVSVTVEANTEPSQAPELDLLTQFRTLAASLPQGLPALELVFEEIARINQYDPTQDYLIQTQQALTYRLQQEPQNLEFAYTLALSRVLQRQVNEAIAALERVVQLDAQNPYAYAYLAFVHLYNWNAAAAEVALKNARLLDPNIPEIQALSGVAALLQGQFFSAWNYFTSWQNSSSL</sequence>
<dbReference type="PANTHER" id="PTHR33908">
    <property type="entry name" value="MANNOSYLTRANSFERASE YKCB-RELATED"/>
    <property type="match status" value="1"/>
</dbReference>
<evidence type="ECO:0000256" key="4">
    <source>
        <dbReference type="ARBA" id="ARBA00022679"/>
    </source>
</evidence>
<protein>
    <submittedName>
        <fullName evidence="10">Phospholipid carrier-dependent glycosyltransferase</fullName>
    </submittedName>
</protein>
<feature type="transmembrane region" description="Helical" evidence="8">
    <location>
        <begin position="72"/>
        <end position="91"/>
    </location>
</feature>
<keyword evidence="2" id="KW-1003">Cell membrane</keyword>
<name>A0A1U7HS48_9CHRO</name>
<feature type="transmembrane region" description="Helical" evidence="8">
    <location>
        <begin position="332"/>
        <end position="351"/>
    </location>
</feature>
<dbReference type="InterPro" id="IPR038731">
    <property type="entry name" value="RgtA/B/C-like"/>
</dbReference>
<evidence type="ECO:0000256" key="1">
    <source>
        <dbReference type="ARBA" id="ARBA00004651"/>
    </source>
</evidence>
<feature type="transmembrane region" description="Helical" evidence="8">
    <location>
        <begin position="103"/>
        <end position="130"/>
    </location>
</feature>
<dbReference type="Gene3D" id="1.25.40.10">
    <property type="entry name" value="Tetratricopeptide repeat domain"/>
    <property type="match status" value="1"/>
</dbReference>
<dbReference type="GO" id="GO:0005886">
    <property type="term" value="C:plasma membrane"/>
    <property type="evidence" value="ECO:0007669"/>
    <property type="project" value="UniProtKB-SubCell"/>
</dbReference>
<comment type="caution">
    <text evidence="10">The sequence shown here is derived from an EMBL/GenBank/DDBJ whole genome shotgun (WGS) entry which is preliminary data.</text>
</comment>
<evidence type="ECO:0000256" key="6">
    <source>
        <dbReference type="ARBA" id="ARBA00022989"/>
    </source>
</evidence>
<evidence type="ECO:0000256" key="3">
    <source>
        <dbReference type="ARBA" id="ARBA00022676"/>
    </source>
</evidence>
<reference evidence="10 11" key="1">
    <citation type="submission" date="2016-11" db="EMBL/GenBank/DDBJ databases">
        <title>Draft Genome Sequences of Nine Cyanobacterial Strains from Diverse Habitats.</title>
        <authorList>
            <person name="Zhu T."/>
            <person name="Hou S."/>
            <person name="Lu X."/>
            <person name="Hess W.R."/>
        </authorList>
    </citation>
    <scope>NUCLEOTIDE SEQUENCE [LARGE SCALE GENOMIC DNA]</scope>
    <source>
        <strain evidence="10 11">5.2 s.c.1</strain>
    </source>
</reference>
<dbReference type="PANTHER" id="PTHR33908:SF11">
    <property type="entry name" value="MEMBRANE PROTEIN"/>
    <property type="match status" value="1"/>
</dbReference>
<evidence type="ECO:0000256" key="7">
    <source>
        <dbReference type="ARBA" id="ARBA00023136"/>
    </source>
</evidence>
<keyword evidence="4 10" id="KW-0808">Transferase</keyword>
<keyword evidence="6 8" id="KW-1133">Transmembrane helix</keyword>
<dbReference type="GO" id="GO:0016763">
    <property type="term" value="F:pentosyltransferase activity"/>
    <property type="evidence" value="ECO:0007669"/>
    <property type="project" value="TreeGrafter"/>
</dbReference>
<dbReference type="OrthoDB" id="437910at2"/>
<evidence type="ECO:0000313" key="10">
    <source>
        <dbReference type="EMBL" id="OKH26397.1"/>
    </source>
</evidence>
<evidence type="ECO:0000313" key="11">
    <source>
        <dbReference type="Proteomes" id="UP000185984"/>
    </source>
</evidence>
<feature type="transmembrane region" description="Helical" evidence="8">
    <location>
        <begin position="358"/>
        <end position="382"/>
    </location>
</feature>
<organism evidence="10 11">
    <name type="scientific">Chroogloeocystis siderophila 5.2 s.c.1</name>
    <dbReference type="NCBI Taxonomy" id="247279"/>
    <lineage>
        <taxon>Bacteria</taxon>
        <taxon>Bacillati</taxon>
        <taxon>Cyanobacteriota</taxon>
        <taxon>Cyanophyceae</taxon>
        <taxon>Oscillatoriophycideae</taxon>
        <taxon>Chroococcales</taxon>
        <taxon>Chroococcaceae</taxon>
        <taxon>Chroogloeocystis</taxon>
    </lineage>
</organism>
<dbReference type="Proteomes" id="UP000185984">
    <property type="component" value="Unassembled WGS sequence"/>
</dbReference>
<dbReference type="STRING" id="247279.NIES1031_11630"/>
<feature type="transmembrane region" description="Helical" evidence="8">
    <location>
        <begin position="220"/>
        <end position="238"/>
    </location>
</feature>
<keyword evidence="3" id="KW-0328">Glycosyltransferase</keyword>
<dbReference type="SUPFAM" id="SSF48452">
    <property type="entry name" value="TPR-like"/>
    <property type="match status" value="1"/>
</dbReference>
<evidence type="ECO:0000256" key="5">
    <source>
        <dbReference type="ARBA" id="ARBA00022692"/>
    </source>
</evidence>
<feature type="transmembrane region" description="Helical" evidence="8">
    <location>
        <begin position="308"/>
        <end position="326"/>
    </location>
</feature>
<dbReference type="InterPro" id="IPR050297">
    <property type="entry name" value="LipidA_mod_glycosyltrf_83"/>
</dbReference>
<feature type="transmembrane region" description="Helical" evidence="8">
    <location>
        <begin position="277"/>
        <end position="296"/>
    </location>
</feature>
<dbReference type="EMBL" id="MRCC01000008">
    <property type="protein sequence ID" value="OKH26397.1"/>
    <property type="molecule type" value="Genomic_DNA"/>
</dbReference>